<accession>A0ABU6WV90</accession>
<proteinExistence type="predicted"/>
<evidence type="ECO:0000313" key="2">
    <source>
        <dbReference type="Proteomes" id="UP001341840"/>
    </source>
</evidence>
<dbReference type="Proteomes" id="UP001341840">
    <property type="component" value="Unassembled WGS sequence"/>
</dbReference>
<dbReference type="EMBL" id="JASCZI010182952">
    <property type="protein sequence ID" value="MED6188860.1"/>
    <property type="molecule type" value="Genomic_DNA"/>
</dbReference>
<comment type="caution">
    <text evidence="1">The sequence shown here is derived from an EMBL/GenBank/DDBJ whole genome shotgun (WGS) entry which is preliminary data.</text>
</comment>
<protein>
    <submittedName>
        <fullName evidence="1">Uncharacterized protein</fullName>
    </submittedName>
</protein>
<organism evidence="1 2">
    <name type="scientific">Stylosanthes scabra</name>
    <dbReference type="NCBI Taxonomy" id="79078"/>
    <lineage>
        <taxon>Eukaryota</taxon>
        <taxon>Viridiplantae</taxon>
        <taxon>Streptophyta</taxon>
        <taxon>Embryophyta</taxon>
        <taxon>Tracheophyta</taxon>
        <taxon>Spermatophyta</taxon>
        <taxon>Magnoliopsida</taxon>
        <taxon>eudicotyledons</taxon>
        <taxon>Gunneridae</taxon>
        <taxon>Pentapetalae</taxon>
        <taxon>rosids</taxon>
        <taxon>fabids</taxon>
        <taxon>Fabales</taxon>
        <taxon>Fabaceae</taxon>
        <taxon>Papilionoideae</taxon>
        <taxon>50 kb inversion clade</taxon>
        <taxon>dalbergioids sensu lato</taxon>
        <taxon>Dalbergieae</taxon>
        <taxon>Pterocarpus clade</taxon>
        <taxon>Stylosanthes</taxon>
    </lineage>
</organism>
<name>A0ABU6WV90_9FABA</name>
<reference evidence="1 2" key="1">
    <citation type="journal article" date="2023" name="Plants (Basel)">
        <title>Bridging the Gap: Combining Genomics and Transcriptomics Approaches to Understand Stylosanthes scabra, an Orphan Legume from the Brazilian Caatinga.</title>
        <authorList>
            <person name="Ferreira-Neto J.R.C."/>
            <person name="da Silva M.D."/>
            <person name="Binneck E."/>
            <person name="de Melo N.F."/>
            <person name="da Silva R.H."/>
            <person name="de Melo A.L.T.M."/>
            <person name="Pandolfi V."/>
            <person name="Bustamante F.O."/>
            <person name="Brasileiro-Vidal A.C."/>
            <person name="Benko-Iseppon A.M."/>
        </authorList>
    </citation>
    <scope>NUCLEOTIDE SEQUENCE [LARGE SCALE GENOMIC DNA]</scope>
    <source>
        <tissue evidence="1">Leaves</tissue>
    </source>
</reference>
<gene>
    <name evidence="1" type="ORF">PIB30_089969</name>
</gene>
<evidence type="ECO:0000313" key="1">
    <source>
        <dbReference type="EMBL" id="MED6188860.1"/>
    </source>
</evidence>
<keyword evidence="2" id="KW-1185">Reference proteome</keyword>
<sequence length="122" mass="13711">MNLEKTRVTSRIASCDPASLSYIVSEPLPTENPVVGILTPYLFNCFSDCRFTIWKIIEATVHIRVIEVLRCVGMSLGRVWRNRSVLSYVVSNVLYLREGQKSGRDNLALAKRVRGTSNAHQG</sequence>